<feature type="signal peptide" evidence="2">
    <location>
        <begin position="1"/>
        <end position="17"/>
    </location>
</feature>
<evidence type="ECO:0000256" key="1">
    <source>
        <dbReference type="SAM" id="Phobius"/>
    </source>
</evidence>
<keyword evidence="1" id="KW-0812">Transmembrane</keyword>
<feature type="transmembrane region" description="Helical" evidence="1">
    <location>
        <begin position="108"/>
        <end position="131"/>
    </location>
</feature>
<keyword evidence="1" id="KW-0472">Membrane</keyword>
<dbReference type="EMBL" id="PQXK01000322">
    <property type="protein sequence ID" value="TGO32393.1"/>
    <property type="molecule type" value="Genomic_DNA"/>
</dbReference>
<accession>A0A4Z1GEG2</accession>
<evidence type="ECO:0000313" key="4">
    <source>
        <dbReference type="Proteomes" id="UP000297814"/>
    </source>
</evidence>
<proteinExistence type="predicted"/>
<comment type="caution">
    <text evidence="3">The sequence shown here is derived from an EMBL/GenBank/DDBJ whole genome shotgun (WGS) entry which is preliminary data.</text>
</comment>
<protein>
    <submittedName>
        <fullName evidence="3">Uncharacterized protein</fullName>
    </submittedName>
</protein>
<feature type="chain" id="PRO_5021343336" evidence="2">
    <location>
        <begin position="18"/>
        <end position="258"/>
    </location>
</feature>
<keyword evidence="1" id="KW-1133">Transmembrane helix</keyword>
<reference evidence="3 4" key="1">
    <citation type="submission" date="2017-12" db="EMBL/GenBank/DDBJ databases">
        <title>Comparative genomics of Botrytis spp.</title>
        <authorList>
            <person name="Valero-Jimenez C.A."/>
            <person name="Tapia P."/>
            <person name="Veloso J."/>
            <person name="Silva-Moreno E."/>
            <person name="Staats M."/>
            <person name="Valdes J.H."/>
            <person name="Van Kan J.A.L."/>
        </authorList>
    </citation>
    <scope>NUCLEOTIDE SEQUENCE [LARGE SCALE GENOMIC DNA]</scope>
    <source>
        <strain evidence="3 4">Bh0001</strain>
    </source>
</reference>
<organism evidence="3 4">
    <name type="scientific">Botrytis hyacinthi</name>
    <dbReference type="NCBI Taxonomy" id="278943"/>
    <lineage>
        <taxon>Eukaryota</taxon>
        <taxon>Fungi</taxon>
        <taxon>Dikarya</taxon>
        <taxon>Ascomycota</taxon>
        <taxon>Pezizomycotina</taxon>
        <taxon>Leotiomycetes</taxon>
        <taxon>Helotiales</taxon>
        <taxon>Sclerotiniaceae</taxon>
        <taxon>Botrytis</taxon>
    </lineage>
</organism>
<dbReference type="AlphaFoldDB" id="A0A4Z1GEG2"/>
<evidence type="ECO:0000256" key="2">
    <source>
        <dbReference type="SAM" id="SignalP"/>
    </source>
</evidence>
<name>A0A4Z1GEG2_9HELO</name>
<sequence>MIFLYIYLFCSMGLVGRQDWKVFANVSMMSTLFLDMPTQAQAQHRKEYMQPVHFNTQVTSVLPKHIIEQIRKKLRASEEGGLEVKSRQKISQERFHGMSYRSSSSIILHARCSIMLLALYNCYLLLIALIVKQFAKEPSRTAFDISRRPYFRPRTGSGRSEHLYGVGWFLEWPGGQRPLNSTWPWSGVKLSILVLWGVCWMFYMRMQCWQQAQPHTSHSHSHPQTSLRKASRPSAFHLSPTVKNYLPLGKQRGLPYFV</sequence>
<keyword evidence="4" id="KW-1185">Reference proteome</keyword>
<evidence type="ECO:0000313" key="3">
    <source>
        <dbReference type="EMBL" id="TGO32393.1"/>
    </source>
</evidence>
<feature type="transmembrane region" description="Helical" evidence="1">
    <location>
        <begin position="183"/>
        <end position="203"/>
    </location>
</feature>
<keyword evidence="2" id="KW-0732">Signal</keyword>
<dbReference type="Proteomes" id="UP000297814">
    <property type="component" value="Unassembled WGS sequence"/>
</dbReference>
<gene>
    <name evidence="3" type="ORF">BHYA_0322g00060</name>
</gene>